<protein>
    <submittedName>
        <fullName evidence="1">Uncharacterized protein</fullName>
    </submittedName>
</protein>
<sequence length="43" mass="5104">MGTFPSQQQLLWLSNCGAQRGFCCLLMLKVLQRMRRRIMDFLL</sequence>
<gene>
    <name evidence="1" type="ORF">FQN60_010291</name>
</gene>
<proteinExistence type="predicted"/>
<organism evidence="1 2">
    <name type="scientific">Etheostoma spectabile</name>
    <name type="common">orangethroat darter</name>
    <dbReference type="NCBI Taxonomy" id="54343"/>
    <lineage>
        <taxon>Eukaryota</taxon>
        <taxon>Metazoa</taxon>
        <taxon>Chordata</taxon>
        <taxon>Craniata</taxon>
        <taxon>Vertebrata</taxon>
        <taxon>Euteleostomi</taxon>
        <taxon>Actinopterygii</taxon>
        <taxon>Neopterygii</taxon>
        <taxon>Teleostei</taxon>
        <taxon>Neoteleostei</taxon>
        <taxon>Acanthomorphata</taxon>
        <taxon>Eupercaria</taxon>
        <taxon>Perciformes</taxon>
        <taxon>Percoidei</taxon>
        <taxon>Percidae</taxon>
        <taxon>Etheostomatinae</taxon>
        <taxon>Etheostoma</taxon>
    </lineage>
</organism>
<dbReference type="Proteomes" id="UP000327493">
    <property type="component" value="Chromosome 10"/>
</dbReference>
<dbReference type="EMBL" id="VOFY01000010">
    <property type="protein sequence ID" value="KAA8588946.1"/>
    <property type="molecule type" value="Genomic_DNA"/>
</dbReference>
<keyword evidence="2" id="KW-1185">Reference proteome</keyword>
<comment type="caution">
    <text evidence="1">The sequence shown here is derived from an EMBL/GenBank/DDBJ whole genome shotgun (WGS) entry which is preliminary data.</text>
</comment>
<accession>A0A5J5D8J9</accession>
<reference evidence="1 2" key="1">
    <citation type="submission" date="2019-08" db="EMBL/GenBank/DDBJ databases">
        <title>A chromosome-level genome assembly, high-density linkage maps, and genome scans reveal the genomic architecture of hybrid incompatibilities underlying speciation via character displacement in darters (Percidae: Etheostominae).</title>
        <authorList>
            <person name="Moran R.L."/>
            <person name="Catchen J.M."/>
            <person name="Fuller R.C."/>
        </authorList>
    </citation>
    <scope>NUCLEOTIDE SEQUENCE [LARGE SCALE GENOMIC DNA]</scope>
    <source>
        <strain evidence="1">EspeVRDwgs_2016</strain>
        <tissue evidence="1">Muscle</tissue>
    </source>
</reference>
<evidence type="ECO:0000313" key="2">
    <source>
        <dbReference type="Proteomes" id="UP000327493"/>
    </source>
</evidence>
<dbReference type="AlphaFoldDB" id="A0A5J5D8J9"/>
<evidence type="ECO:0000313" key="1">
    <source>
        <dbReference type="EMBL" id="KAA8588946.1"/>
    </source>
</evidence>
<name>A0A5J5D8J9_9PERO</name>